<evidence type="ECO:0000313" key="2">
    <source>
        <dbReference type="Proteomes" id="UP001085076"/>
    </source>
</evidence>
<dbReference type="AlphaFoldDB" id="A0A9D5DBP3"/>
<reference evidence="1" key="1">
    <citation type="submission" date="2021-03" db="EMBL/GenBank/DDBJ databases">
        <authorList>
            <person name="Li Z."/>
            <person name="Yang C."/>
        </authorList>
    </citation>
    <scope>NUCLEOTIDE SEQUENCE</scope>
    <source>
        <strain evidence="1">Dzin_1.0</strain>
        <tissue evidence="1">Leaf</tissue>
    </source>
</reference>
<organism evidence="1 2">
    <name type="scientific">Dioscorea zingiberensis</name>
    <dbReference type="NCBI Taxonomy" id="325984"/>
    <lineage>
        <taxon>Eukaryota</taxon>
        <taxon>Viridiplantae</taxon>
        <taxon>Streptophyta</taxon>
        <taxon>Embryophyta</taxon>
        <taxon>Tracheophyta</taxon>
        <taxon>Spermatophyta</taxon>
        <taxon>Magnoliopsida</taxon>
        <taxon>Liliopsida</taxon>
        <taxon>Dioscoreales</taxon>
        <taxon>Dioscoreaceae</taxon>
        <taxon>Dioscorea</taxon>
    </lineage>
</organism>
<accession>A0A9D5DBP3</accession>
<name>A0A9D5DBP3_9LILI</name>
<dbReference type="EMBL" id="JAGGNH010000001">
    <property type="protein sequence ID" value="KAJ0989031.1"/>
    <property type="molecule type" value="Genomic_DNA"/>
</dbReference>
<gene>
    <name evidence="1" type="ORF">J5N97_007387</name>
</gene>
<keyword evidence="2" id="KW-1185">Reference proteome</keyword>
<sequence length="105" mass="11028">MNTSPFMDIQGTGLSMPQGGGDILDFIKVKPLDKHQINGGGIMKDGVVSGYGFQPIHSFGFPTQMPPMKFSGLDGARSSSVSSDSKSASAVLKFSVRAIFNNLGS</sequence>
<reference evidence="1" key="2">
    <citation type="journal article" date="2022" name="Hortic Res">
        <title>The genome of Dioscorea zingiberensis sheds light on the biosynthesis, origin and evolution of the medicinally important diosgenin saponins.</title>
        <authorList>
            <person name="Li Y."/>
            <person name="Tan C."/>
            <person name="Li Z."/>
            <person name="Guo J."/>
            <person name="Li S."/>
            <person name="Chen X."/>
            <person name="Wang C."/>
            <person name="Dai X."/>
            <person name="Yang H."/>
            <person name="Song W."/>
            <person name="Hou L."/>
            <person name="Xu J."/>
            <person name="Tong Z."/>
            <person name="Xu A."/>
            <person name="Yuan X."/>
            <person name="Wang W."/>
            <person name="Yang Q."/>
            <person name="Chen L."/>
            <person name="Sun Z."/>
            <person name="Wang K."/>
            <person name="Pan B."/>
            <person name="Chen J."/>
            <person name="Bao Y."/>
            <person name="Liu F."/>
            <person name="Qi X."/>
            <person name="Gang D.R."/>
            <person name="Wen J."/>
            <person name="Li J."/>
        </authorList>
    </citation>
    <scope>NUCLEOTIDE SEQUENCE</scope>
    <source>
        <strain evidence="1">Dzin_1.0</strain>
    </source>
</reference>
<dbReference type="Proteomes" id="UP001085076">
    <property type="component" value="Miscellaneous, Linkage group lg01"/>
</dbReference>
<evidence type="ECO:0000313" key="1">
    <source>
        <dbReference type="EMBL" id="KAJ0989031.1"/>
    </source>
</evidence>
<proteinExistence type="predicted"/>
<comment type="caution">
    <text evidence="1">The sequence shown here is derived from an EMBL/GenBank/DDBJ whole genome shotgun (WGS) entry which is preliminary data.</text>
</comment>
<protein>
    <submittedName>
        <fullName evidence="1">Uncharacterized protein</fullName>
    </submittedName>
</protein>